<reference evidence="1" key="1">
    <citation type="submission" date="2014-09" db="EMBL/GenBank/DDBJ databases">
        <authorList>
            <person name="Magalhaes I.L.F."/>
            <person name="Oliveira U."/>
            <person name="Santos F.R."/>
            <person name="Vidigal T.H.D.A."/>
            <person name="Brescovit A.D."/>
            <person name="Santos A.J."/>
        </authorList>
    </citation>
    <scope>NUCLEOTIDE SEQUENCE</scope>
    <source>
        <tissue evidence="1">Shoot tissue taken approximately 20 cm above the soil surface</tissue>
    </source>
</reference>
<dbReference type="AlphaFoldDB" id="A0A0A9CKH0"/>
<reference evidence="1" key="2">
    <citation type="journal article" date="2015" name="Data Brief">
        <title>Shoot transcriptome of the giant reed, Arundo donax.</title>
        <authorList>
            <person name="Barrero R.A."/>
            <person name="Guerrero F.D."/>
            <person name="Moolhuijzen P."/>
            <person name="Goolsby J.A."/>
            <person name="Tidwell J."/>
            <person name="Bellgard S.E."/>
            <person name="Bellgard M.I."/>
        </authorList>
    </citation>
    <scope>NUCLEOTIDE SEQUENCE</scope>
    <source>
        <tissue evidence="1">Shoot tissue taken approximately 20 cm above the soil surface</tissue>
    </source>
</reference>
<sequence>MRELYYYPITTFTLEAKNRGVSLHAGRGKDGGRHPLDGDPRQRLITAARHISAAKSHP</sequence>
<organism evidence="1">
    <name type="scientific">Arundo donax</name>
    <name type="common">Giant reed</name>
    <name type="synonym">Donax arundinaceus</name>
    <dbReference type="NCBI Taxonomy" id="35708"/>
    <lineage>
        <taxon>Eukaryota</taxon>
        <taxon>Viridiplantae</taxon>
        <taxon>Streptophyta</taxon>
        <taxon>Embryophyta</taxon>
        <taxon>Tracheophyta</taxon>
        <taxon>Spermatophyta</taxon>
        <taxon>Magnoliopsida</taxon>
        <taxon>Liliopsida</taxon>
        <taxon>Poales</taxon>
        <taxon>Poaceae</taxon>
        <taxon>PACMAD clade</taxon>
        <taxon>Arundinoideae</taxon>
        <taxon>Arundineae</taxon>
        <taxon>Arundo</taxon>
    </lineage>
</organism>
<name>A0A0A9CKH0_ARUDO</name>
<accession>A0A0A9CKH0</accession>
<evidence type="ECO:0000313" key="1">
    <source>
        <dbReference type="EMBL" id="JAD72012.1"/>
    </source>
</evidence>
<dbReference type="EMBL" id="GBRH01225883">
    <property type="protein sequence ID" value="JAD72012.1"/>
    <property type="molecule type" value="Transcribed_RNA"/>
</dbReference>
<protein>
    <submittedName>
        <fullName evidence="1">Uncharacterized protein</fullName>
    </submittedName>
</protein>
<proteinExistence type="predicted"/>